<comment type="caution">
    <text evidence="1">The sequence shown here is derived from an EMBL/GenBank/DDBJ whole genome shotgun (WGS) entry which is preliminary data.</text>
</comment>
<evidence type="ECO:0000313" key="1">
    <source>
        <dbReference type="EMBL" id="NQE37031.1"/>
    </source>
</evidence>
<dbReference type="RefSeq" id="WP_172190879.1">
    <property type="nucleotide sequence ID" value="NZ_CAWPPK010000012.1"/>
</dbReference>
<evidence type="ECO:0000313" key="2">
    <source>
        <dbReference type="Proteomes" id="UP000702425"/>
    </source>
</evidence>
<protein>
    <recommendedName>
        <fullName evidence="3">RNA ligase domain-containing protein</fullName>
    </recommendedName>
</protein>
<reference evidence="1 2" key="1">
    <citation type="journal article" date="2020" name="Sci. Rep.">
        <title>A novel cyanobacterial geosmin producer, revising GeoA distribution and dispersion patterns in Bacteria.</title>
        <authorList>
            <person name="Churro C."/>
            <person name="Semedo-Aguiar A.P."/>
            <person name="Silva A.D."/>
            <person name="Pereira-Leal J.B."/>
            <person name="Leite R.B."/>
        </authorList>
    </citation>
    <scope>NUCLEOTIDE SEQUENCE [LARGE SCALE GENOMIC DNA]</scope>
    <source>
        <strain evidence="1 2">IPMA8</strain>
    </source>
</reference>
<organism evidence="1 2">
    <name type="scientific">Microcoleus asticus IPMA8</name>
    <dbReference type="NCBI Taxonomy" id="2563858"/>
    <lineage>
        <taxon>Bacteria</taxon>
        <taxon>Bacillati</taxon>
        <taxon>Cyanobacteriota</taxon>
        <taxon>Cyanophyceae</taxon>
        <taxon>Oscillatoriophycideae</taxon>
        <taxon>Oscillatoriales</taxon>
        <taxon>Microcoleaceae</taxon>
        <taxon>Microcoleus</taxon>
        <taxon>Microcoleus asticus</taxon>
    </lineage>
</organism>
<proteinExistence type="predicted"/>
<dbReference type="EMBL" id="SRRZ01000109">
    <property type="protein sequence ID" value="NQE37031.1"/>
    <property type="molecule type" value="Genomic_DNA"/>
</dbReference>
<evidence type="ECO:0008006" key="3">
    <source>
        <dbReference type="Google" id="ProtNLM"/>
    </source>
</evidence>
<keyword evidence="2" id="KW-1185">Reference proteome</keyword>
<dbReference type="SUPFAM" id="SSF56091">
    <property type="entry name" value="DNA ligase/mRNA capping enzyme, catalytic domain"/>
    <property type="match status" value="1"/>
</dbReference>
<gene>
    <name evidence="1" type="ORF">E5S67_04798</name>
</gene>
<name>A0ABX2D310_9CYAN</name>
<dbReference type="Proteomes" id="UP000702425">
    <property type="component" value="Unassembled WGS sequence"/>
</dbReference>
<accession>A0ABX2D310</accession>
<sequence>MTRIQLAYPKIPDSKNCPHEHCIAFEKYDGTNLHWVWEVELGWYALGTRRSRFDLDEIGIAEFNAAHPGLEAAPEIFKIDFASPLESIFRENEQYHCAEITVFTEFFGANSFAGMHQKDDRKQLVLFDVETDRGMVVPDRFIQDFGKLNIARVIYRGKLTGKFMDDIREGKYGVDEGVVCKGGRNANNLWMVKIKTDAYMQRLQEAFKDDWENYWE</sequence>